<dbReference type="EMBL" id="CU468230">
    <property type="protein sequence ID" value="CAO99457.1"/>
    <property type="molecule type" value="Genomic_DNA"/>
</dbReference>
<dbReference type="BioCyc" id="ABAU509170:GCL9-39-MONOMER"/>
<evidence type="ECO:0000313" key="4">
    <source>
        <dbReference type="Proteomes" id="UP000001741"/>
    </source>
</evidence>
<dbReference type="Gene3D" id="3.10.450.160">
    <property type="entry name" value="inner membrane protein cigr"/>
    <property type="match status" value="1"/>
</dbReference>
<evidence type="ECO:0000256" key="2">
    <source>
        <dbReference type="SAM" id="SignalP"/>
    </source>
</evidence>
<evidence type="ECO:0000313" key="3">
    <source>
        <dbReference type="EMBL" id="CAO99457.1"/>
    </source>
</evidence>
<accession>B0VMN5</accession>
<name>B0VMN5_ACIBS</name>
<sequence>MIFTVSLHFARTVFNMRDIRCKRGCIMKKLFTILALCITVLTTSMASFADPPFDRGHGPKGPKGGPRGEWNDRGHKFDRDDNGDRVRDERRMREERGFERLKQHRWQPGYVMPQHYRGNGYKVDYKDNNLPKPDRNQQWYKINNDYILVDTDSNSIVSICGF</sequence>
<protein>
    <submittedName>
        <fullName evidence="3">Uncharacterized protein</fullName>
    </submittedName>
</protein>
<feature type="chain" id="PRO_5002755182" evidence="2">
    <location>
        <begin position="50"/>
        <end position="162"/>
    </location>
</feature>
<dbReference type="KEGG" id="abm:ABSDF0042"/>
<dbReference type="AlphaFoldDB" id="B0VMN5"/>
<dbReference type="HOGENOM" id="CLU_102089_3_0_6"/>
<proteinExistence type="predicted"/>
<feature type="region of interest" description="Disordered" evidence="1">
    <location>
        <begin position="50"/>
        <end position="92"/>
    </location>
</feature>
<feature type="signal peptide" evidence="2">
    <location>
        <begin position="1"/>
        <end position="49"/>
    </location>
</feature>
<dbReference type="InterPro" id="IPR024572">
    <property type="entry name" value="RcnB"/>
</dbReference>
<organism evidence="3 4">
    <name type="scientific">Acinetobacter baumannii (strain SDF)</name>
    <dbReference type="NCBI Taxonomy" id="509170"/>
    <lineage>
        <taxon>Bacteria</taxon>
        <taxon>Pseudomonadati</taxon>
        <taxon>Pseudomonadota</taxon>
        <taxon>Gammaproteobacteria</taxon>
        <taxon>Moraxellales</taxon>
        <taxon>Moraxellaceae</taxon>
        <taxon>Acinetobacter</taxon>
        <taxon>Acinetobacter calcoaceticus/baumannii complex</taxon>
    </lineage>
</organism>
<reference evidence="3 4" key="1">
    <citation type="journal article" date="2008" name="PLoS ONE">
        <title>Comparative analysis of Acinetobacters: three genomes for three lifestyles.</title>
        <authorList>
            <person name="Vallenet D."/>
            <person name="Nordmann P."/>
            <person name="Barbe V."/>
            <person name="Poirel L."/>
            <person name="Mangenot S."/>
            <person name="Bataille E."/>
            <person name="Dossat C."/>
            <person name="Gas S."/>
            <person name="Kreimeyer A."/>
            <person name="Lenoble P."/>
            <person name="Oztas S."/>
            <person name="Poulain J."/>
            <person name="Segurens B."/>
            <person name="Robert C."/>
            <person name="Abergel C."/>
            <person name="Claverie J.M."/>
            <person name="Raoult D."/>
            <person name="Medigue C."/>
            <person name="Weissenbach J."/>
            <person name="Cruveiller S."/>
        </authorList>
    </citation>
    <scope>NUCLEOTIDE SEQUENCE [LARGE SCALE GENOMIC DNA]</scope>
    <source>
        <strain evidence="3 4">SDF</strain>
    </source>
</reference>
<gene>
    <name evidence="3" type="ordered locus">ABSDF0042</name>
</gene>
<feature type="compositionally biased region" description="Basic and acidic residues" evidence="1">
    <location>
        <begin position="69"/>
        <end position="92"/>
    </location>
</feature>
<dbReference type="Pfam" id="PF11776">
    <property type="entry name" value="RcnB"/>
    <property type="match status" value="1"/>
</dbReference>
<evidence type="ECO:0000256" key="1">
    <source>
        <dbReference type="SAM" id="MobiDB-lite"/>
    </source>
</evidence>
<dbReference type="Proteomes" id="UP000001741">
    <property type="component" value="Chromosome"/>
</dbReference>
<keyword evidence="2" id="KW-0732">Signal</keyword>